<name>C3X688_9BURK</name>
<dbReference type="GO" id="GO:0005886">
    <property type="term" value="C:plasma membrane"/>
    <property type="evidence" value="ECO:0007669"/>
    <property type="project" value="UniProtKB-SubCell"/>
</dbReference>
<gene>
    <name evidence="7" type="ORF">OFAG_01877</name>
</gene>
<feature type="transmembrane region" description="Helical" evidence="6">
    <location>
        <begin position="56"/>
        <end position="77"/>
    </location>
</feature>
<sequence>MLRQCSIILICLAIAELIVHVFHINFPSSLLGMLILTFSLKTGLVKLEWVKGFSDFLLAHLGLFFVPPGVALMLYLGVIKAQLIPIALATLFSTLLVLFVTGWTYQLIRKIL</sequence>
<organism evidence="7 8">
    <name type="scientific">Oxalobacter paraformigenes</name>
    <dbReference type="NCBI Taxonomy" id="556268"/>
    <lineage>
        <taxon>Bacteria</taxon>
        <taxon>Pseudomonadati</taxon>
        <taxon>Pseudomonadota</taxon>
        <taxon>Betaproteobacteria</taxon>
        <taxon>Burkholderiales</taxon>
        <taxon>Oxalobacteraceae</taxon>
        <taxon>Oxalobacter</taxon>
    </lineage>
</organism>
<dbReference type="Pfam" id="PF03788">
    <property type="entry name" value="LrgA"/>
    <property type="match status" value="1"/>
</dbReference>
<evidence type="ECO:0008006" key="9">
    <source>
        <dbReference type="Google" id="ProtNLM"/>
    </source>
</evidence>
<keyword evidence="2" id="KW-1003">Cell membrane</keyword>
<dbReference type="HOGENOM" id="CLU_113736_1_2_4"/>
<comment type="subcellular location">
    <subcellularLocation>
        <location evidence="1">Cell membrane</location>
        <topology evidence="1">Multi-pass membrane protein</topology>
    </subcellularLocation>
</comment>
<dbReference type="eggNOG" id="COG1380">
    <property type="taxonomic scope" value="Bacteria"/>
</dbReference>
<evidence type="ECO:0000256" key="2">
    <source>
        <dbReference type="ARBA" id="ARBA00022475"/>
    </source>
</evidence>
<dbReference type="AlphaFoldDB" id="C3X688"/>
<proteinExistence type="predicted"/>
<feature type="transmembrane region" description="Helical" evidence="6">
    <location>
        <begin position="83"/>
        <end position="105"/>
    </location>
</feature>
<dbReference type="PANTHER" id="PTHR33931:SF5">
    <property type="entry name" value="UPF0299 MEMBRANE PROTEIN YOHJ"/>
    <property type="match status" value="1"/>
</dbReference>
<evidence type="ECO:0000313" key="8">
    <source>
        <dbReference type="Proteomes" id="UP000003973"/>
    </source>
</evidence>
<comment type="caution">
    <text evidence="7">The sequence shown here is derived from an EMBL/GenBank/DDBJ whole genome shotgun (WGS) entry which is preliminary data.</text>
</comment>
<evidence type="ECO:0000313" key="7">
    <source>
        <dbReference type="EMBL" id="EEO28724.2"/>
    </source>
</evidence>
<dbReference type="PANTHER" id="PTHR33931">
    <property type="entry name" value="HOLIN-LIKE PROTEIN CIDA-RELATED"/>
    <property type="match status" value="1"/>
</dbReference>
<keyword evidence="8" id="KW-1185">Reference proteome</keyword>
<accession>C3X688</accession>
<feature type="transmembrane region" description="Helical" evidence="6">
    <location>
        <begin position="7"/>
        <end position="24"/>
    </location>
</feature>
<evidence type="ECO:0000256" key="6">
    <source>
        <dbReference type="SAM" id="Phobius"/>
    </source>
</evidence>
<dbReference type="RefSeq" id="WP_020994739.1">
    <property type="nucleotide sequence ID" value="NZ_CABMNL010000001.1"/>
</dbReference>
<keyword evidence="3 6" id="KW-0812">Transmembrane</keyword>
<keyword evidence="4 6" id="KW-1133">Transmembrane helix</keyword>
<dbReference type="Proteomes" id="UP000003973">
    <property type="component" value="Unassembled WGS sequence"/>
</dbReference>
<dbReference type="EMBL" id="ACDP02000002">
    <property type="protein sequence ID" value="EEO28724.2"/>
    <property type="molecule type" value="Genomic_DNA"/>
</dbReference>
<evidence type="ECO:0000256" key="1">
    <source>
        <dbReference type="ARBA" id="ARBA00004651"/>
    </source>
</evidence>
<reference evidence="7" key="1">
    <citation type="submission" date="2011-10" db="EMBL/GenBank/DDBJ databases">
        <title>The Genome Sequence of Oxalobacter formigenes HOxBLS.</title>
        <authorList>
            <consortium name="The Broad Institute Genome Sequencing Platform"/>
            <person name="Earl A."/>
            <person name="Ward D."/>
            <person name="Feldgarden M."/>
            <person name="Gevers D."/>
            <person name="Allison M.J."/>
            <person name="Humphrey S."/>
            <person name="Young S.K."/>
            <person name="Zeng Q."/>
            <person name="Gargeya S."/>
            <person name="Fitzgerald M."/>
            <person name="Haas B."/>
            <person name="Abouelleil A."/>
            <person name="Alvarado L."/>
            <person name="Arachchi H.M."/>
            <person name="Berlin A."/>
            <person name="Brown A."/>
            <person name="Chapman S.B."/>
            <person name="Chen Z."/>
            <person name="Dunbar C."/>
            <person name="Freedman E."/>
            <person name="Gearin G."/>
            <person name="Goldberg J."/>
            <person name="Griggs A."/>
            <person name="Gujja S."/>
            <person name="Heiman D."/>
            <person name="Howarth C."/>
            <person name="Larson L."/>
            <person name="Lui A."/>
            <person name="MacDonald P.J.P."/>
            <person name="Montmayeur A."/>
            <person name="Murphy C."/>
            <person name="Neiman D."/>
            <person name="Pearson M."/>
            <person name="Priest M."/>
            <person name="Roberts A."/>
            <person name="Saif S."/>
            <person name="Shea T."/>
            <person name="Shenoy N."/>
            <person name="Sisk P."/>
            <person name="Stolte C."/>
            <person name="Sykes S."/>
            <person name="Wortman J."/>
            <person name="Nusbaum C."/>
            <person name="Birren B."/>
        </authorList>
    </citation>
    <scope>NUCLEOTIDE SEQUENCE [LARGE SCALE GENOMIC DNA]</scope>
    <source>
        <strain evidence="7">HOxBLS</strain>
    </source>
</reference>
<evidence type="ECO:0000256" key="5">
    <source>
        <dbReference type="ARBA" id="ARBA00023136"/>
    </source>
</evidence>
<evidence type="ECO:0000256" key="3">
    <source>
        <dbReference type="ARBA" id="ARBA00022692"/>
    </source>
</evidence>
<dbReference type="InterPro" id="IPR005538">
    <property type="entry name" value="LrgA/CidA"/>
</dbReference>
<evidence type="ECO:0000256" key="4">
    <source>
        <dbReference type="ARBA" id="ARBA00022989"/>
    </source>
</evidence>
<keyword evidence="5 6" id="KW-0472">Membrane</keyword>
<protein>
    <recommendedName>
        <fullName evidence="9">CidA/LrgA family protein</fullName>
    </recommendedName>
</protein>